<dbReference type="Gene3D" id="3.60.40.10">
    <property type="entry name" value="PPM-type phosphatase domain"/>
    <property type="match status" value="1"/>
</dbReference>
<name>A0A9P6CTI1_9AGAR</name>
<comment type="caution">
    <text evidence="3">The sequence shown here is derived from an EMBL/GenBank/DDBJ whole genome shotgun (WGS) entry which is preliminary data.</text>
</comment>
<organism evidence="3 4">
    <name type="scientific">Pholiota conissans</name>
    <dbReference type="NCBI Taxonomy" id="109636"/>
    <lineage>
        <taxon>Eukaryota</taxon>
        <taxon>Fungi</taxon>
        <taxon>Dikarya</taxon>
        <taxon>Basidiomycota</taxon>
        <taxon>Agaricomycotina</taxon>
        <taxon>Agaricomycetes</taxon>
        <taxon>Agaricomycetidae</taxon>
        <taxon>Agaricales</taxon>
        <taxon>Agaricineae</taxon>
        <taxon>Strophariaceae</taxon>
        <taxon>Pholiota</taxon>
    </lineage>
</organism>
<feature type="domain" description="PPM-type phosphatase" evidence="2">
    <location>
        <begin position="92"/>
        <end position="391"/>
    </location>
</feature>
<dbReference type="PANTHER" id="PTHR13832:SF792">
    <property type="entry name" value="GM14286P"/>
    <property type="match status" value="1"/>
</dbReference>
<dbReference type="PANTHER" id="PTHR13832">
    <property type="entry name" value="PROTEIN PHOSPHATASE 2C"/>
    <property type="match status" value="1"/>
</dbReference>
<evidence type="ECO:0000313" key="4">
    <source>
        <dbReference type="Proteomes" id="UP000807469"/>
    </source>
</evidence>
<dbReference type="AlphaFoldDB" id="A0A9P6CTI1"/>
<gene>
    <name evidence="3" type="ORF">BDN70DRAFT_933396</name>
</gene>
<dbReference type="Proteomes" id="UP000807469">
    <property type="component" value="Unassembled WGS sequence"/>
</dbReference>
<proteinExistence type="predicted"/>
<keyword evidence="1" id="KW-1133">Transmembrane helix</keyword>
<dbReference type="GO" id="GO:0004741">
    <property type="term" value="F:[pyruvate dehydrogenase (acetyl-transferring)]-phosphatase activity"/>
    <property type="evidence" value="ECO:0007669"/>
    <property type="project" value="TreeGrafter"/>
</dbReference>
<dbReference type="SUPFAM" id="SSF81606">
    <property type="entry name" value="PP2C-like"/>
    <property type="match status" value="1"/>
</dbReference>
<dbReference type="InterPro" id="IPR015655">
    <property type="entry name" value="PP2C"/>
</dbReference>
<accession>A0A9P6CTI1</accession>
<dbReference type="InterPro" id="IPR001932">
    <property type="entry name" value="PPM-type_phosphatase-like_dom"/>
</dbReference>
<evidence type="ECO:0000259" key="2">
    <source>
        <dbReference type="PROSITE" id="PS51746"/>
    </source>
</evidence>
<keyword evidence="1" id="KW-0812">Transmembrane</keyword>
<protein>
    <recommendedName>
        <fullName evidence="2">PPM-type phosphatase domain-containing protein</fullName>
    </recommendedName>
</protein>
<dbReference type="GO" id="GO:0005739">
    <property type="term" value="C:mitochondrion"/>
    <property type="evidence" value="ECO:0007669"/>
    <property type="project" value="TreeGrafter"/>
</dbReference>
<dbReference type="EMBL" id="MU155234">
    <property type="protein sequence ID" value="KAF9478447.1"/>
    <property type="molecule type" value="Genomic_DNA"/>
</dbReference>
<dbReference type="OrthoDB" id="420076at2759"/>
<feature type="transmembrane region" description="Helical" evidence="1">
    <location>
        <begin position="46"/>
        <end position="63"/>
    </location>
</feature>
<dbReference type="Pfam" id="PF00481">
    <property type="entry name" value="PP2C"/>
    <property type="match status" value="1"/>
</dbReference>
<reference evidence="3" key="1">
    <citation type="submission" date="2020-11" db="EMBL/GenBank/DDBJ databases">
        <authorList>
            <consortium name="DOE Joint Genome Institute"/>
            <person name="Ahrendt S."/>
            <person name="Riley R."/>
            <person name="Andreopoulos W."/>
            <person name="Labutti K."/>
            <person name="Pangilinan J."/>
            <person name="Ruiz-Duenas F.J."/>
            <person name="Barrasa J.M."/>
            <person name="Sanchez-Garcia M."/>
            <person name="Camarero S."/>
            <person name="Miyauchi S."/>
            <person name="Serrano A."/>
            <person name="Linde D."/>
            <person name="Babiker R."/>
            <person name="Drula E."/>
            <person name="Ayuso-Fernandez I."/>
            <person name="Pacheco R."/>
            <person name="Padilla G."/>
            <person name="Ferreira P."/>
            <person name="Barriuso J."/>
            <person name="Kellner H."/>
            <person name="Castanera R."/>
            <person name="Alfaro M."/>
            <person name="Ramirez L."/>
            <person name="Pisabarro A.G."/>
            <person name="Kuo A."/>
            <person name="Tritt A."/>
            <person name="Lipzen A."/>
            <person name="He G."/>
            <person name="Yan M."/>
            <person name="Ng V."/>
            <person name="Cullen D."/>
            <person name="Martin F."/>
            <person name="Rosso M.-N."/>
            <person name="Henrissat B."/>
            <person name="Hibbett D."/>
            <person name="Martinez A.T."/>
            <person name="Grigoriev I.V."/>
        </authorList>
    </citation>
    <scope>NUCLEOTIDE SEQUENCE</scope>
    <source>
        <strain evidence="3">CIRM-BRFM 674</strain>
    </source>
</reference>
<keyword evidence="1" id="KW-0472">Membrane</keyword>
<sequence length="391" mass="43201">MWTQRFVGTAGRSRLAFHKEAHRFCQIRNTSTSLGTRENKGTRTRNFFLGVGFVSAGLLLYPSKVYAAEPSTKWKKWASDYKANEENPNPQVAGLRGMGATQTASSNFDAISLDFLPFTENTGYICIGIYDSHHGGKTAINLSKSLPEAVSRGLGELHLLHAQKHSPREATNGIYIPLPGDPTPPDEEIDETIRRMFKAFCLDDALYAALQANNTTTPDAKSLVGRSGGKSIHHLQDVAEGLRPTWCSAGALLGIYNVEERTLRVGLTGNSRAVLRQRVPVGQGFKYETHQHTTEQDTSNPDEVLRLTPQHPDEHDLLKDKRLLGYSKTRVFGNGPMKWSRAIQTLLYEEVIEDPPSDDCLTPPYATAEPVVTTMKDIKNGDFAIFASDGL</sequence>
<dbReference type="InterPro" id="IPR036457">
    <property type="entry name" value="PPM-type-like_dom_sf"/>
</dbReference>
<evidence type="ECO:0000256" key="1">
    <source>
        <dbReference type="SAM" id="Phobius"/>
    </source>
</evidence>
<keyword evidence="4" id="KW-1185">Reference proteome</keyword>
<dbReference type="PROSITE" id="PS51746">
    <property type="entry name" value="PPM_2"/>
    <property type="match status" value="1"/>
</dbReference>
<evidence type="ECO:0000313" key="3">
    <source>
        <dbReference type="EMBL" id="KAF9478447.1"/>
    </source>
</evidence>